<accession>A0ABD1T767</accession>
<comment type="caution">
    <text evidence="3">The sequence shown here is derived from an EMBL/GenBank/DDBJ whole genome shotgun (WGS) entry which is preliminary data.</text>
</comment>
<gene>
    <name evidence="3" type="ORF">Fot_32222</name>
</gene>
<keyword evidence="4" id="KW-1185">Reference proteome</keyword>
<evidence type="ECO:0000313" key="3">
    <source>
        <dbReference type="EMBL" id="KAL2508575.1"/>
    </source>
</evidence>
<evidence type="ECO:0000259" key="2">
    <source>
        <dbReference type="Pfam" id="PF23163"/>
    </source>
</evidence>
<feature type="compositionally biased region" description="Basic and acidic residues" evidence="1">
    <location>
        <begin position="102"/>
        <end position="113"/>
    </location>
</feature>
<dbReference type="InterPro" id="IPR056403">
    <property type="entry name" value="RNase_II_barrel"/>
</dbReference>
<sequence length="113" mass="13311">MGSRCCRKDCNKDSERVLLAVAQKPDGKKNWMVSDQYPTLLEFVWIELLEKNKSIRVEELAEFYGGSMPKRLLRRNLKEFVKLLKSSRKMPSHSKPTKSSWRTKEKIRHISND</sequence>
<feature type="compositionally biased region" description="Basic residues" evidence="1">
    <location>
        <begin position="86"/>
        <end position="96"/>
    </location>
</feature>
<dbReference type="Pfam" id="PF23163">
    <property type="entry name" value="CSD_RNase_II"/>
    <property type="match status" value="1"/>
</dbReference>
<dbReference type="EMBL" id="JBFOLJ010000009">
    <property type="protein sequence ID" value="KAL2508575.1"/>
    <property type="molecule type" value="Genomic_DNA"/>
</dbReference>
<feature type="region of interest" description="Disordered" evidence="1">
    <location>
        <begin position="86"/>
        <end position="113"/>
    </location>
</feature>
<dbReference type="AlphaFoldDB" id="A0ABD1T767"/>
<reference evidence="4" key="1">
    <citation type="submission" date="2024-07" db="EMBL/GenBank/DDBJ databases">
        <title>Two chromosome-level genome assemblies of Korean endemic species Abeliophyllum distichum and Forsythia ovata (Oleaceae).</title>
        <authorList>
            <person name="Jang H."/>
        </authorList>
    </citation>
    <scope>NUCLEOTIDE SEQUENCE [LARGE SCALE GENOMIC DNA]</scope>
</reference>
<evidence type="ECO:0000313" key="4">
    <source>
        <dbReference type="Proteomes" id="UP001604277"/>
    </source>
</evidence>
<protein>
    <submittedName>
        <fullName evidence="3">Ribonuclease II</fullName>
    </submittedName>
</protein>
<dbReference type="Proteomes" id="UP001604277">
    <property type="component" value="Unassembled WGS sequence"/>
</dbReference>
<evidence type="ECO:0000256" key="1">
    <source>
        <dbReference type="SAM" id="MobiDB-lite"/>
    </source>
</evidence>
<name>A0ABD1T767_9LAMI</name>
<feature type="domain" description="Ribonuclease II-like barrel" evidence="2">
    <location>
        <begin position="11"/>
        <end position="36"/>
    </location>
</feature>
<proteinExistence type="predicted"/>
<organism evidence="3 4">
    <name type="scientific">Forsythia ovata</name>
    <dbReference type="NCBI Taxonomy" id="205694"/>
    <lineage>
        <taxon>Eukaryota</taxon>
        <taxon>Viridiplantae</taxon>
        <taxon>Streptophyta</taxon>
        <taxon>Embryophyta</taxon>
        <taxon>Tracheophyta</taxon>
        <taxon>Spermatophyta</taxon>
        <taxon>Magnoliopsida</taxon>
        <taxon>eudicotyledons</taxon>
        <taxon>Gunneridae</taxon>
        <taxon>Pentapetalae</taxon>
        <taxon>asterids</taxon>
        <taxon>lamiids</taxon>
        <taxon>Lamiales</taxon>
        <taxon>Oleaceae</taxon>
        <taxon>Forsythieae</taxon>
        <taxon>Forsythia</taxon>
    </lineage>
</organism>